<organism evidence="1">
    <name type="scientific">marine metagenome</name>
    <dbReference type="NCBI Taxonomy" id="408172"/>
    <lineage>
        <taxon>unclassified sequences</taxon>
        <taxon>metagenomes</taxon>
        <taxon>ecological metagenomes</taxon>
    </lineage>
</organism>
<feature type="non-terminal residue" evidence="1">
    <location>
        <position position="313"/>
    </location>
</feature>
<proteinExistence type="predicted"/>
<protein>
    <submittedName>
        <fullName evidence="1">Uncharacterized protein</fullName>
    </submittedName>
</protein>
<reference evidence="1" key="1">
    <citation type="submission" date="2018-05" db="EMBL/GenBank/DDBJ databases">
        <authorList>
            <person name="Lanie J.A."/>
            <person name="Ng W.-L."/>
            <person name="Kazmierczak K.M."/>
            <person name="Andrzejewski T.M."/>
            <person name="Davidsen T.M."/>
            <person name="Wayne K.J."/>
            <person name="Tettelin H."/>
            <person name="Glass J.I."/>
            <person name="Rusch D."/>
            <person name="Podicherti R."/>
            <person name="Tsui H.-C.T."/>
            <person name="Winkler M.E."/>
        </authorList>
    </citation>
    <scope>NUCLEOTIDE SEQUENCE</scope>
</reference>
<sequence length="313" mass="35880">NVAFADQPDGDTPDSIKSSHFIRLLASLDPCLFQHPIFTLGGNGSHGQTVTGDKAQSNFSNAIADAIEDPGKEIRKMRHMAPLAHDILRFRDHISYELAYGDYPQGYRTSSLFKWFRRRSLIEDQPLRGFTITNPDGLENGLNMPPNAYPLVAGLFRHNVWIGKDGEDTIEYSGWYEYPWETLHFEHDASLLRYIQFGKLKNLMDAGDDDAKDFIRNNAVYQNSWLEVKVGMQSFPKFPTAFYEVSNYRLKYTKSTDADATHYMTYPHGQENLEIDLSPIAEYVEEEHEEGDVEFYLCDERRELIPDEISEGG</sequence>
<name>A0A382S8U4_9ZZZZ</name>
<accession>A0A382S8U4</accession>
<dbReference type="AlphaFoldDB" id="A0A382S8U4"/>
<feature type="non-terminal residue" evidence="1">
    <location>
        <position position="1"/>
    </location>
</feature>
<evidence type="ECO:0000313" key="1">
    <source>
        <dbReference type="EMBL" id="SVD06304.1"/>
    </source>
</evidence>
<gene>
    <name evidence="1" type="ORF">METZ01_LOCUS359158</name>
</gene>
<dbReference type="EMBL" id="UINC01127286">
    <property type="protein sequence ID" value="SVD06304.1"/>
    <property type="molecule type" value="Genomic_DNA"/>
</dbReference>